<evidence type="ECO:0000256" key="3">
    <source>
        <dbReference type="ARBA" id="ARBA00022679"/>
    </source>
</evidence>
<comment type="caution">
    <text evidence="8">The sequence shown here is derived from an EMBL/GenBank/DDBJ whole genome shotgun (WGS) entry which is preliminary data.</text>
</comment>
<dbReference type="Pfam" id="PF07669">
    <property type="entry name" value="Eco57I"/>
    <property type="match status" value="1"/>
</dbReference>
<dbReference type="InterPro" id="IPR029063">
    <property type="entry name" value="SAM-dependent_MTases_sf"/>
</dbReference>
<dbReference type="InterPro" id="IPR054277">
    <property type="entry name" value="DUF7008"/>
</dbReference>
<evidence type="ECO:0000256" key="5">
    <source>
        <dbReference type="ARBA" id="ARBA00047942"/>
    </source>
</evidence>
<dbReference type="InterPro" id="IPR011639">
    <property type="entry name" value="MethylTrfase_TaqI-like_dom"/>
</dbReference>
<reference evidence="9" key="1">
    <citation type="journal article" date="2019" name="Int. J. Syst. Evol. Microbiol.">
        <title>The Global Catalogue of Microorganisms (GCM) 10K type strain sequencing project: providing services to taxonomists for standard genome sequencing and annotation.</title>
        <authorList>
            <consortium name="The Broad Institute Genomics Platform"/>
            <consortium name="The Broad Institute Genome Sequencing Center for Infectious Disease"/>
            <person name="Wu L."/>
            <person name="Ma J."/>
        </authorList>
    </citation>
    <scope>NUCLEOTIDE SEQUENCE [LARGE SCALE GENOMIC DNA]</scope>
    <source>
        <strain evidence="9">JCM 17458</strain>
    </source>
</reference>
<name>A0ABP8EFI5_9MICO</name>
<dbReference type="PANTHER" id="PTHR33841:SF1">
    <property type="entry name" value="DNA METHYLTRANSFERASE A"/>
    <property type="match status" value="1"/>
</dbReference>
<dbReference type="PRINTS" id="PR00507">
    <property type="entry name" value="N12N6MTFRASE"/>
</dbReference>
<dbReference type="Gene3D" id="3.40.50.150">
    <property type="entry name" value="Vaccinia Virus protein VP39"/>
    <property type="match status" value="1"/>
</dbReference>
<dbReference type="Pfam" id="PF22654">
    <property type="entry name" value="DUF7008"/>
    <property type="match status" value="1"/>
</dbReference>
<evidence type="ECO:0000256" key="2">
    <source>
        <dbReference type="ARBA" id="ARBA00022603"/>
    </source>
</evidence>
<evidence type="ECO:0000256" key="1">
    <source>
        <dbReference type="ARBA" id="ARBA00011900"/>
    </source>
</evidence>
<gene>
    <name evidence="8" type="primary">pglX</name>
    <name evidence="8" type="ORF">GCM10022261_02770</name>
</gene>
<dbReference type="SUPFAM" id="SSF53335">
    <property type="entry name" value="S-adenosyl-L-methionine-dependent methyltransferases"/>
    <property type="match status" value="1"/>
</dbReference>
<dbReference type="EC" id="2.1.1.72" evidence="1"/>
<sequence>MIDSLALLADLKAQLRILQADLRERADDPTIGWGAALQREHAEALRRERTGLSWSAWRDNEVDQAAVAWIVATTFIRFCEDNDLLVGATRDGMPVPVGWIAGPGDRTARARENQTAYFRVNTSHHDRDWLQQAFRVLAAQPAGAGLVDPKHNPVWTAEISAEAATGLLSFWRRTDDDSSLVHDFTDPCLDTRFLGDLYQDLSEHAKKTYALLQTPVFVEQFILDRTLTPAIAEFGIDGLKLIDPTCGSGHFLLGAFERLNEQWAVEAPGMDPKQRVRKAMDSIYGVDLNPFAVAIARFRLTVAGIRAAGEKSLVGVPELGFHLAIGDSLLGEQGVARGLFDEDSYTYITEDVREYTDILKPGRYHVVVGNPPYITVKDRALNAAYRKAYATCKGKYALSVPFAELFFRLAIRGEHSLPAGYVGQITSNSFMKREFGKKVIEDFFAGKDPGLAIENPVDLTHVLDIAGAWIPGHNHDGTPTVILIGRRRRPVSSTVRVVQGVRDDPGKRRDPENGPVWCEMMNHLEEPGFEGSFISVVDLKRSKFATHPWSLSGGGAGDVKSAVDAAGVQALSAAADSIGITCFTLEDEVYIRDPRALERIGVQDHRPMVLGDSLRDWTFLGQTCALFPYNENLDPVEVDDNSALGRAMWPFRTNLSNSTMFSGRSKIEDGLRWTEYGRLTKSKLRIRLSIAFAEVATHNHFILDRGGKVFKQTAPVIKLPAGATVQDHLDLLGILNSSTACFWLKEVCKKKGGDADTPWLRTYQFNSTRVGGIPLPGVLPGRHARVLDELSRAAAAASPHAVIEKFTRESTRCDGPSRKRSFIDLQSRLADAEAEWRRTRERLIFAQEELDWEVYKLYGLLDEDLTYAGSFDRVDPSERAFAIRMAREVGADSATAQWFNYDDPRTGQSQHFPRVPDLPDEWPKDYRELVVRRLATLDTNSSLRLIERPEFKRRWAVVPWERQLDDVLKDGILDRLEVDELFTDSMGPATRSVVQLVELIRNDEVFLELVRALTSSTEPNIAAVLTSLCLGEAVPYLAAHRYKASGLEKFREWQLVWDLQRRQDKQERVKSVPVPPRYDSADFASPEYWRARGKLDVPKERFILYPGVGREGDTSPVLGWAGWNHRDRAIALVREILNQQALGATDSVLVPMVAGLVELEPWLHQWHTDLEPKFGSSAAQTVTSQIDQFLTQLQLTRDDVNAWRPPAPTRGRRPQS</sequence>
<dbReference type="RefSeq" id="WP_236865294.1">
    <property type="nucleotide sequence ID" value="NZ_BAABAZ010000003.1"/>
</dbReference>
<feature type="domain" description="DUF7008" evidence="7">
    <location>
        <begin position="844"/>
        <end position="1213"/>
    </location>
</feature>
<comment type="catalytic activity">
    <reaction evidence="5">
        <text>a 2'-deoxyadenosine in DNA + S-adenosyl-L-methionine = an N(6)-methyl-2'-deoxyadenosine in DNA + S-adenosyl-L-homocysteine + H(+)</text>
        <dbReference type="Rhea" id="RHEA:15197"/>
        <dbReference type="Rhea" id="RHEA-COMP:12418"/>
        <dbReference type="Rhea" id="RHEA-COMP:12419"/>
        <dbReference type="ChEBI" id="CHEBI:15378"/>
        <dbReference type="ChEBI" id="CHEBI:57856"/>
        <dbReference type="ChEBI" id="CHEBI:59789"/>
        <dbReference type="ChEBI" id="CHEBI:90615"/>
        <dbReference type="ChEBI" id="CHEBI:90616"/>
        <dbReference type="EC" id="2.1.1.72"/>
    </reaction>
</comment>
<proteinExistence type="predicted"/>
<evidence type="ECO:0000313" key="9">
    <source>
        <dbReference type="Proteomes" id="UP001501586"/>
    </source>
</evidence>
<dbReference type="InterPro" id="IPR002052">
    <property type="entry name" value="DNA_methylase_N6_adenine_CS"/>
</dbReference>
<keyword evidence="4" id="KW-0949">S-adenosyl-L-methionine</keyword>
<dbReference type="PANTHER" id="PTHR33841">
    <property type="entry name" value="DNA METHYLTRANSFERASE YEEA-RELATED"/>
    <property type="match status" value="1"/>
</dbReference>
<evidence type="ECO:0000256" key="4">
    <source>
        <dbReference type="ARBA" id="ARBA00022691"/>
    </source>
</evidence>
<dbReference type="Proteomes" id="UP001501586">
    <property type="component" value="Unassembled WGS sequence"/>
</dbReference>
<evidence type="ECO:0000313" key="8">
    <source>
        <dbReference type="EMBL" id="GAA4282746.1"/>
    </source>
</evidence>
<accession>A0ABP8EFI5</accession>
<dbReference type="PROSITE" id="PS00092">
    <property type="entry name" value="N6_MTASE"/>
    <property type="match status" value="1"/>
</dbReference>
<feature type="domain" description="Type II methyltransferase M.TaqI-like" evidence="6">
    <location>
        <begin position="282"/>
        <end position="439"/>
    </location>
</feature>
<dbReference type="NCBIfam" id="NF033451">
    <property type="entry name" value="BREX_2_MTaseX"/>
    <property type="match status" value="1"/>
</dbReference>
<evidence type="ECO:0000259" key="7">
    <source>
        <dbReference type="Pfam" id="PF22654"/>
    </source>
</evidence>
<dbReference type="InterPro" id="IPR050953">
    <property type="entry name" value="N4_N6_ade-DNA_methylase"/>
</dbReference>
<dbReference type="EMBL" id="BAABAZ010000003">
    <property type="protein sequence ID" value="GAA4282746.1"/>
    <property type="molecule type" value="Genomic_DNA"/>
</dbReference>
<evidence type="ECO:0000259" key="6">
    <source>
        <dbReference type="Pfam" id="PF07669"/>
    </source>
</evidence>
<keyword evidence="9" id="KW-1185">Reference proteome</keyword>
<keyword evidence="3" id="KW-0808">Transferase</keyword>
<organism evidence="8 9">
    <name type="scientific">Brevibacterium daeguense</name>
    <dbReference type="NCBI Taxonomy" id="909936"/>
    <lineage>
        <taxon>Bacteria</taxon>
        <taxon>Bacillati</taxon>
        <taxon>Actinomycetota</taxon>
        <taxon>Actinomycetes</taxon>
        <taxon>Micrococcales</taxon>
        <taxon>Brevibacteriaceae</taxon>
        <taxon>Brevibacterium</taxon>
    </lineage>
</organism>
<protein>
    <recommendedName>
        <fullName evidence="1">site-specific DNA-methyltransferase (adenine-specific)</fullName>
        <ecNumber evidence="1">2.1.1.72</ecNumber>
    </recommendedName>
</protein>
<keyword evidence="2" id="KW-0489">Methyltransferase</keyword>